<keyword evidence="3" id="KW-1185">Reference proteome</keyword>
<evidence type="ECO:0000256" key="1">
    <source>
        <dbReference type="SAM" id="Phobius"/>
    </source>
</evidence>
<sequence>MKVDSILSEAWRDISSGTNRTILWLLTFLFVAIGTLGLDLSTIFALQSQAKTWVTSGAAINLVQSEGKINPTSCMSLSRTTISGAHKQTSTSQSKIPVGKGPISASGALQTGPSIILTAMPSSPLDSFNVTPSLASVLQLTASVESKTGVWISSQLAQTLHVRPGDTLETDHGPMSIAAVFSWQQDGRDQRIAYAILNPSASQEPFDECWATIVPSNAKASELLTATAISTPGTLNPLQIKQINNSLGRTFNGWEQYQKRASKYITIVLPFAALLIGFISVRIRRIEIADDLHCGISRSNLWAINALEALSWSLPAVLFSSAALFLMVRTVRNQSDAMQLCSVELPALLAALVLSQVGIVMALVSIKADHLFRYFKERR</sequence>
<accession>A0A261EQ03</accession>
<keyword evidence="1" id="KW-0472">Membrane</keyword>
<dbReference type="AlphaFoldDB" id="A0A261EQ03"/>
<evidence type="ECO:0000313" key="2">
    <source>
        <dbReference type="EMBL" id="OZG48766.1"/>
    </source>
</evidence>
<feature type="transmembrane region" description="Helical" evidence="1">
    <location>
        <begin position="302"/>
        <end position="327"/>
    </location>
</feature>
<name>A0A261EQ03_9BIFI</name>
<proteinExistence type="predicted"/>
<evidence type="ECO:0008006" key="4">
    <source>
        <dbReference type="Google" id="ProtNLM"/>
    </source>
</evidence>
<evidence type="ECO:0000313" key="3">
    <source>
        <dbReference type="Proteomes" id="UP000216004"/>
    </source>
</evidence>
<protein>
    <recommendedName>
        <fullName evidence="4">ABC transporter permease</fullName>
    </recommendedName>
</protein>
<dbReference type="RefSeq" id="WP_094723369.1">
    <property type="nucleotide sequence ID" value="NZ_MWWS01000008.1"/>
</dbReference>
<organism evidence="2 3">
    <name type="scientific">Bombiscardovia coagulans</name>
    <dbReference type="NCBI Taxonomy" id="686666"/>
    <lineage>
        <taxon>Bacteria</taxon>
        <taxon>Bacillati</taxon>
        <taxon>Actinomycetota</taxon>
        <taxon>Actinomycetes</taxon>
        <taxon>Bifidobacteriales</taxon>
        <taxon>Bifidobacteriaceae</taxon>
        <taxon>Bombiscardovia</taxon>
    </lineage>
</organism>
<keyword evidence="1" id="KW-1133">Transmembrane helix</keyword>
<reference evidence="2 3" key="1">
    <citation type="journal article" date="2017" name="BMC Genomics">
        <title>Comparative genomic and phylogenomic analyses of the Bifidobacteriaceae family.</title>
        <authorList>
            <person name="Lugli G.A."/>
            <person name="Milani C."/>
            <person name="Turroni F."/>
            <person name="Duranti S."/>
            <person name="Mancabelli L."/>
            <person name="Mangifesta M."/>
            <person name="Ferrario C."/>
            <person name="Modesto M."/>
            <person name="Mattarelli P."/>
            <person name="Jiri K."/>
            <person name="van Sinderen D."/>
            <person name="Ventura M."/>
        </authorList>
    </citation>
    <scope>NUCLEOTIDE SEQUENCE [LARGE SCALE GENOMIC DNA]</scope>
    <source>
        <strain evidence="2 3">DSM 22924</strain>
    </source>
</reference>
<gene>
    <name evidence="2" type="ORF">BOCO_1253</name>
</gene>
<comment type="caution">
    <text evidence="2">The sequence shown here is derived from an EMBL/GenBank/DDBJ whole genome shotgun (WGS) entry which is preliminary data.</text>
</comment>
<feature type="transmembrane region" description="Helical" evidence="1">
    <location>
        <begin position="347"/>
        <end position="366"/>
    </location>
</feature>
<dbReference type="EMBL" id="MWWS01000008">
    <property type="protein sequence ID" value="OZG48766.1"/>
    <property type="molecule type" value="Genomic_DNA"/>
</dbReference>
<feature type="transmembrane region" description="Helical" evidence="1">
    <location>
        <begin position="21"/>
        <end position="46"/>
    </location>
</feature>
<feature type="transmembrane region" description="Helical" evidence="1">
    <location>
        <begin position="264"/>
        <end position="281"/>
    </location>
</feature>
<dbReference type="OrthoDB" id="3716589at2"/>
<keyword evidence="1" id="KW-0812">Transmembrane</keyword>
<dbReference type="Proteomes" id="UP000216004">
    <property type="component" value="Unassembled WGS sequence"/>
</dbReference>